<dbReference type="SUPFAM" id="SSF47384">
    <property type="entry name" value="Homodimeric domain of signal transducing histidine kinase"/>
    <property type="match status" value="1"/>
</dbReference>
<evidence type="ECO:0000256" key="5">
    <source>
        <dbReference type="ARBA" id="ARBA00022679"/>
    </source>
</evidence>
<dbReference type="EC" id="2.7.13.3" evidence="3"/>
<evidence type="ECO:0000313" key="14">
    <source>
        <dbReference type="Proteomes" id="UP000646053"/>
    </source>
</evidence>
<dbReference type="CDD" id="cd00082">
    <property type="entry name" value="HisKA"/>
    <property type="match status" value="1"/>
</dbReference>
<dbReference type="GO" id="GO:0000155">
    <property type="term" value="F:phosphorelay sensor kinase activity"/>
    <property type="evidence" value="ECO:0007669"/>
    <property type="project" value="InterPro"/>
</dbReference>
<dbReference type="InterPro" id="IPR036097">
    <property type="entry name" value="HisK_dim/P_sf"/>
</dbReference>
<dbReference type="SUPFAM" id="SSF55785">
    <property type="entry name" value="PYP-like sensor domain (PAS domain)"/>
    <property type="match status" value="7"/>
</dbReference>
<dbReference type="PANTHER" id="PTHR43304:SF1">
    <property type="entry name" value="PAC DOMAIN-CONTAINING PROTEIN"/>
    <property type="match status" value="1"/>
</dbReference>
<dbReference type="Pfam" id="PF13426">
    <property type="entry name" value="PAS_9"/>
    <property type="match status" value="1"/>
</dbReference>
<sequence>MQEDEQRQLQQRNAELERLVQTLKAQLQAALPHGFEESAAALRFVPSAATTEPVLPNSHLLQADDPVCGQGSPVETLVGLNAQHPGHGTPNAPSFNLDSARYQALVEDHRDLICCFQADGTLTYANEACCRYFGQRSTDLLGQNFFDVLAAATGTAFSASSLRFEHQSISSEGRIGWHDWTQKPICDATGAIVEIQAVGRDISDRKGLEEFLDRTILTLNPPLNPLLSPPAASAPVVPSELRQALIAQLQTEILCREWTQASLQASEERYRSVVAAMHEGVLMLSAEGVIQTCNASAEAILGCTSEDLAFRTILELNWQGICEDHSPFEMSNFPGLVTAKTGIACSDIVIGLHKAHQPLTWISVNSQPLFRPGDLLPYAVVVSFSDITARKWIEADRTQFLQREQGARADAELAREQISQVLQSITDGFIAFDQHSRFTYVNHEAARALGRSARDLLGKVLWTEFPGFAETSVGRLYRRAMSAKHNFDGTAEGTPLELEGYYAPWDGWYSFRAYPSKSGVSLFFRNLTDSVRTANERDQAQEALKGALQRLSFHVDNSPFAVIEWDRDLRVTRWSREAENLLGWSANEVLGRQFGSWNFVVREDLKIADHTIAELLNGQATHNVCYSRNYTKTGNIVHCEWYNSVLFDESGELVSIMSLVLNVGDRKQAEEELRESEERFRQLAENIQQIFWMYDLEEQKLIYISPVCQQVIGYENERCYDKPLDFWLGHVRQNDLPHVMKVSRQAVRGKPAEVIFRFVKPDGAERWLLARAFPVRNAQGRIYRIAGIAEDISDRKEQERRLRLLESVVVNANDAVVITAAEPVEPPGPKIIYVNDAFTRMMGYRSDEVIGRTPRILQGPKTDWGELKHIRTALKNWQPALAELVNYHKDGSEVWIELSIFPVTDQTGHYTYWVGLQRDVTQRKRTEEVLQRQTLRSQLFADITLKIRQSLQLEEILQTTVTEVRNLLKADRVLIYRLLPDETGIVCNEAVGSHWASMLGNTYPKAVFFPDSDAAYCNNVQAVEDTEQEVSIAHSVGLLREIGVKAELVVPIVQQQSLWGLLIAHQCDDSREWSDFEIELLQQLANQVDIALTQSQLLQAQRESEERFRTMANSAPVLLWVINTAGECIFCNQSLLDFTGSTFEQEQGSGWHNTVHPVDLPYCRATYEQALATRTSFEIEYRLRRADGEYRWVLDRGVPRFMPNGNFGGHIGSCIDITDRKQAEVEMQKALEKERELSELKSRFVSTASHEFRTPLSTILSSADLLEFYLGNCTVEKQLEHIERIQGAALNMNNLLSDVLVIERAEAKFEPTELDLQAFCQKLVAEMQLNDQDQHHVELQMQASADDTQACMDTKLLRQILTNLLSNALKYSPVGSTVTLRLGCDRTSARFEVADEGIGIPPEDQGRLFEPFHRGTNVGAVSGNGLGLAIVKQSVDAHGGQVAIASHEKGGTTVCVTLPLQPVQNYDHFE</sequence>
<evidence type="ECO:0000256" key="8">
    <source>
        <dbReference type="SAM" id="Coils"/>
    </source>
</evidence>
<evidence type="ECO:0000259" key="11">
    <source>
        <dbReference type="PROSITE" id="PS50112"/>
    </source>
</evidence>
<dbReference type="InterPro" id="IPR003661">
    <property type="entry name" value="HisK_dim/P_dom"/>
</dbReference>
<dbReference type="EMBL" id="WVIE01000001">
    <property type="protein sequence ID" value="NDJ15796.1"/>
    <property type="molecule type" value="Genomic_DNA"/>
</dbReference>
<accession>A0A8J7Z095</accession>
<keyword evidence="7" id="KW-0902">Two-component regulatory system</keyword>
<comment type="similarity">
    <text evidence="2">In the N-terminal section; belongs to the phytochrome family.</text>
</comment>
<feature type="domain" description="PAS" evidence="11">
    <location>
        <begin position="414"/>
        <end position="465"/>
    </location>
</feature>
<feature type="domain" description="PAC" evidence="12">
    <location>
        <begin position="620"/>
        <end position="675"/>
    </location>
</feature>
<dbReference type="SMART" id="SM00065">
    <property type="entry name" value="GAF"/>
    <property type="match status" value="1"/>
</dbReference>
<dbReference type="CDD" id="cd00075">
    <property type="entry name" value="HATPase"/>
    <property type="match status" value="1"/>
</dbReference>
<dbReference type="InterPro" id="IPR036890">
    <property type="entry name" value="HATPase_C_sf"/>
</dbReference>
<evidence type="ECO:0000313" key="13">
    <source>
        <dbReference type="EMBL" id="NDJ15796.1"/>
    </source>
</evidence>
<dbReference type="InterPro" id="IPR000700">
    <property type="entry name" value="PAS-assoc_C"/>
</dbReference>
<dbReference type="InterPro" id="IPR052162">
    <property type="entry name" value="Sensor_kinase/Photoreceptor"/>
</dbReference>
<comment type="caution">
    <text evidence="13">The sequence shown here is derived from an EMBL/GenBank/DDBJ whole genome shotgun (WGS) entry which is preliminary data.</text>
</comment>
<dbReference type="InterPro" id="IPR004358">
    <property type="entry name" value="Sig_transdc_His_kin-like_C"/>
</dbReference>
<dbReference type="PROSITE" id="PS50046">
    <property type="entry name" value="PHYTOCHROME_2"/>
    <property type="match status" value="1"/>
</dbReference>
<keyword evidence="6" id="KW-0418">Kinase</keyword>
<dbReference type="PROSITE" id="PS50109">
    <property type="entry name" value="HIS_KIN"/>
    <property type="match status" value="1"/>
</dbReference>
<dbReference type="Gene3D" id="1.10.287.130">
    <property type="match status" value="1"/>
</dbReference>
<dbReference type="SMART" id="SM00388">
    <property type="entry name" value="HisKA"/>
    <property type="match status" value="1"/>
</dbReference>
<keyword evidence="4" id="KW-0597">Phosphoprotein</keyword>
<evidence type="ECO:0000256" key="6">
    <source>
        <dbReference type="ARBA" id="ARBA00022777"/>
    </source>
</evidence>
<evidence type="ECO:0000256" key="7">
    <source>
        <dbReference type="ARBA" id="ARBA00023012"/>
    </source>
</evidence>
<dbReference type="SUPFAM" id="SSF55781">
    <property type="entry name" value="GAF domain-like"/>
    <property type="match status" value="1"/>
</dbReference>
<dbReference type="NCBIfam" id="TIGR00229">
    <property type="entry name" value="sensory_box"/>
    <property type="match status" value="7"/>
</dbReference>
<dbReference type="Pfam" id="PF01590">
    <property type="entry name" value="GAF"/>
    <property type="match status" value="1"/>
</dbReference>
<keyword evidence="8" id="KW-0175">Coiled coil</keyword>
<dbReference type="InterPro" id="IPR035965">
    <property type="entry name" value="PAS-like_dom_sf"/>
</dbReference>
<dbReference type="InterPro" id="IPR001610">
    <property type="entry name" value="PAC"/>
</dbReference>
<feature type="domain" description="PAS" evidence="11">
    <location>
        <begin position="266"/>
        <end position="316"/>
    </location>
</feature>
<reference evidence="13" key="1">
    <citation type="submission" date="2019-12" db="EMBL/GenBank/DDBJ databases">
        <title>High-Quality draft genome sequences of three cyanobacteria isolated from the limestone walls of the Old Cathedral of Coimbra.</title>
        <authorList>
            <person name="Tiago I."/>
            <person name="Soares F."/>
            <person name="Portugal A."/>
        </authorList>
    </citation>
    <scope>NUCLEOTIDE SEQUENCE</scope>
    <source>
        <strain evidence="13">A</strain>
    </source>
</reference>
<evidence type="ECO:0000259" key="12">
    <source>
        <dbReference type="PROSITE" id="PS50113"/>
    </source>
</evidence>
<dbReference type="RefSeq" id="WP_162421207.1">
    <property type="nucleotide sequence ID" value="NZ_WVIE01000001.1"/>
</dbReference>
<dbReference type="PROSITE" id="PS50112">
    <property type="entry name" value="PAS"/>
    <property type="match status" value="7"/>
</dbReference>
<comment type="catalytic activity">
    <reaction evidence="1">
        <text>ATP + protein L-histidine = ADP + protein N-phospho-L-histidine.</text>
        <dbReference type="EC" id="2.7.13.3"/>
    </reaction>
</comment>
<dbReference type="Pfam" id="PF08447">
    <property type="entry name" value="PAS_3"/>
    <property type="match status" value="2"/>
</dbReference>
<organism evidence="13 14">
    <name type="scientific">Myxacorys almedinensis A</name>
    <dbReference type="NCBI Taxonomy" id="2690445"/>
    <lineage>
        <taxon>Bacteria</taxon>
        <taxon>Bacillati</taxon>
        <taxon>Cyanobacteriota</taxon>
        <taxon>Cyanophyceae</taxon>
        <taxon>Leptolyngbyales</taxon>
        <taxon>Leptolyngbyaceae</taxon>
        <taxon>Myxacorys</taxon>
        <taxon>Myxacorys almedinensis</taxon>
    </lineage>
</organism>
<evidence type="ECO:0000256" key="2">
    <source>
        <dbReference type="ARBA" id="ARBA00006402"/>
    </source>
</evidence>
<keyword evidence="14" id="KW-1185">Reference proteome</keyword>
<dbReference type="FunFam" id="3.30.565.10:FF:000006">
    <property type="entry name" value="Sensor histidine kinase WalK"/>
    <property type="match status" value="1"/>
</dbReference>
<dbReference type="Gene3D" id="3.30.565.10">
    <property type="entry name" value="Histidine kinase-like ATPase, C-terminal domain"/>
    <property type="match status" value="1"/>
</dbReference>
<dbReference type="Pfam" id="PF02518">
    <property type="entry name" value="HATPase_c"/>
    <property type="match status" value="1"/>
</dbReference>
<evidence type="ECO:0000259" key="10">
    <source>
        <dbReference type="PROSITE" id="PS50109"/>
    </source>
</evidence>
<dbReference type="Gene3D" id="3.30.450.20">
    <property type="entry name" value="PAS domain"/>
    <property type="match status" value="7"/>
</dbReference>
<keyword evidence="5" id="KW-0808">Transferase</keyword>
<dbReference type="Pfam" id="PF08448">
    <property type="entry name" value="PAS_4"/>
    <property type="match status" value="3"/>
</dbReference>
<feature type="domain" description="PAS" evidence="11">
    <location>
        <begin position="1104"/>
        <end position="1174"/>
    </location>
</feature>
<dbReference type="SUPFAM" id="SSF55874">
    <property type="entry name" value="ATPase domain of HSP90 chaperone/DNA topoisomerase II/histidine kinase"/>
    <property type="match status" value="1"/>
</dbReference>
<name>A0A8J7Z095_9CYAN</name>
<dbReference type="PRINTS" id="PR00344">
    <property type="entry name" value="BCTRLSENSOR"/>
</dbReference>
<dbReference type="FunFam" id="3.30.450.20:FF:000099">
    <property type="entry name" value="Sensory box sensor histidine kinase"/>
    <property type="match status" value="1"/>
</dbReference>
<feature type="domain" description="PAC" evidence="12">
    <location>
        <begin position="1177"/>
        <end position="1229"/>
    </location>
</feature>
<feature type="domain" description="PAC" evidence="12">
    <location>
        <begin position="878"/>
        <end position="932"/>
    </location>
</feature>
<dbReference type="CDD" id="cd00130">
    <property type="entry name" value="PAS"/>
    <property type="match status" value="7"/>
</dbReference>
<dbReference type="InterPro" id="IPR003594">
    <property type="entry name" value="HATPase_dom"/>
</dbReference>
<gene>
    <name evidence="13" type="ORF">GS601_00580</name>
</gene>
<feature type="domain" description="PAS" evidence="11">
    <location>
        <begin position="676"/>
        <end position="750"/>
    </location>
</feature>
<dbReference type="InterPro" id="IPR005467">
    <property type="entry name" value="His_kinase_dom"/>
</dbReference>
<dbReference type="SMART" id="SM00387">
    <property type="entry name" value="HATPase_c"/>
    <property type="match status" value="1"/>
</dbReference>
<proteinExistence type="inferred from homology"/>
<dbReference type="Proteomes" id="UP000646053">
    <property type="component" value="Unassembled WGS sequence"/>
</dbReference>
<feature type="domain" description="PAC" evidence="12">
    <location>
        <begin position="162"/>
        <end position="214"/>
    </location>
</feature>
<evidence type="ECO:0000259" key="9">
    <source>
        <dbReference type="PROSITE" id="PS50046"/>
    </source>
</evidence>
<feature type="domain" description="PAC" evidence="12">
    <location>
        <begin position="752"/>
        <end position="804"/>
    </location>
</feature>
<feature type="domain" description="PAS" evidence="11">
    <location>
        <begin position="98"/>
        <end position="149"/>
    </location>
</feature>
<dbReference type="Pfam" id="PF00512">
    <property type="entry name" value="HisKA"/>
    <property type="match status" value="1"/>
</dbReference>
<protein>
    <recommendedName>
        <fullName evidence="3">histidine kinase</fullName>
        <ecNumber evidence="3">2.7.13.3</ecNumber>
    </recommendedName>
</protein>
<dbReference type="Gene3D" id="3.30.450.40">
    <property type="match status" value="1"/>
</dbReference>
<dbReference type="InterPro" id="IPR013656">
    <property type="entry name" value="PAS_4"/>
</dbReference>
<dbReference type="InterPro" id="IPR013655">
    <property type="entry name" value="PAS_fold_3"/>
</dbReference>
<dbReference type="InterPro" id="IPR003018">
    <property type="entry name" value="GAF"/>
</dbReference>
<dbReference type="PANTHER" id="PTHR43304">
    <property type="entry name" value="PHYTOCHROME-LIKE PROTEIN CPH1"/>
    <property type="match status" value="1"/>
</dbReference>
<evidence type="ECO:0000256" key="4">
    <source>
        <dbReference type="ARBA" id="ARBA00022553"/>
    </source>
</evidence>
<dbReference type="SMART" id="SM00086">
    <property type="entry name" value="PAC"/>
    <property type="match status" value="6"/>
</dbReference>
<dbReference type="Pfam" id="PF13188">
    <property type="entry name" value="PAS_8"/>
    <property type="match status" value="1"/>
</dbReference>
<dbReference type="SMART" id="SM00091">
    <property type="entry name" value="PAS"/>
    <property type="match status" value="7"/>
</dbReference>
<feature type="domain" description="Phytochrome chromophore attachment site" evidence="9">
    <location>
        <begin position="952"/>
        <end position="1087"/>
    </location>
</feature>
<dbReference type="InterPro" id="IPR029016">
    <property type="entry name" value="GAF-like_dom_sf"/>
</dbReference>
<dbReference type="PROSITE" id="PS50113">
    <property type="entry name" value="PAC"/>
    <property type="match status" value="5"/>
</dbReference>
<dbReference type="InterPro" id="IPR016132">
    <property type="entry name" value="Phyto_chromo_attachment"/>
</dbReference>
<evidence type="ECO:0000256" key="3">
    <source>
        <dbReference type="ARBA" id="ARBA00012438"/>
    </source>
</evidence>
<feature type="domain" description="PAS" evidence="11">
    <location>
        <begin position="547"/>
        <end position="619"/>
    </location>
</feature>
<feature type="domain" description="PAS" evidence="11">
    <location>
        <begin position="797"/>
        <end position="853"/>
    </location>
</feature>
<feature type="domain" description="Histidine kinase" evidence="10">
    <location>
        <begin position="1247"/>
        <end position="1462"/>
    </location>
</feature>
<evidence type="ECO:0000256" key="1">
    <source>
        <dbReference type="ARBA" id="ARBA00000085"/>
    </source>
</evidence>
<feature type="coiled-coil region" evidence="8">
    <location>
        <begin position="2"/>
        <end position="29"/>
    </location>
</feature>
<dbReference type="InterPro" id="IPR000014">
    <property type="entry name" value="PAS"/>
</dbReference>